<dbReference type="WBParaSite" id="Csp11.Scaffold629.g11779.t1">
    <property type="protein sequence ID" value="Csp11.Scaffold629.g11779.t1"/>
    <property type="gene ID" value="Csp11.Scaffold629.g11779"/>
</dbReference>
<keyword evidence="2" id="KW-1185">Reference proteome</keyword>
<keyword evidence="1" id="KW-0812">Transmembrane</keyword>
<evidence type="ECO:0000256" key="1">
    <source>
        <dbReference type="SAM" id="Phobius"/>
    </source>
</evidence>
<name>A0A1I7TU14_9PELO</name>
<protein>
    <submittedName>
        <fullName evidence="3">Ovule protein</fullName>
    </submittedName>
</protein>
<feature type="transmembrane region" description="Helical" evidence="1">
    <location>
        <begin position="24"/>
        <end position="43"/>
    </location>
</feature>
<evidence type="ECO:0000313" key="2">
    <source>
        <dbReference type="Proteomes" id="UP000095282"/>
    </source>
</evidence>
<reference evidence="3" key="1">
    <citation type="submission" date="2016-11" db="UniProtKB">
        <authorList>
            <consortium name="WormBaseParasite"/>
        </authorList>
    </citation>
    <scope>IDENTIFICATION</scope>
</reference>
<feature type="transmembrane region" description="Helical" evidence="1">
    <location>
        <begin position="55"/>
        <end position="76"/>
    </location>
</feature>
<proteinExistence type="predicted"/>
<evidence type="ECO:0000313" key="3">
    <source>
        <dbReference type="WBParaSite" id="Csp11.Scaffold629.g11779.t1"/>
    </source>
</evidence>
<dbReference type="Proteomes" id="UP000095282">
    <property type="component" value="Unplaced"/>
</dbReference>
<keyword evidence="1" id="KW-1133">Transmembrane helix</keyword>
<dbReference type="AlphaFoldDB" id="A0A1I7TU14"/>
<accession>A0A1I7TU14</accession>
<organism evidence="2 3">
    <name type="scientific">Caenorhabditis tropicalis</name>
    <dbReference type="NCBI Taxonomy" id="1561998"/>
    <lineage>
        <taxon>Eukaryota</taxon>
        <taxon>Metazoa</taxon>
        <taxon>Ecdysozoa</taxon>
        <taxon>Nematoda</taxon>
        <taxon>Chromadorea</taxon>
        <taxon>Rhabditida</taxon>
        <taxon>Rhabditina</taxon>
        <taxon>Rhabditomorpha</taxon>
        <taxon>Rhabditoidea</taxon>
        <taxon>Rhabditidae</taxon>
        <taxon>Peloderinae</taxon>
        <taxon>Caenorhabditis</taxon>
    </lineage>
</organism>
<keyword evidence="1" id="KW-0472">Membrane</keyword>
<sequence>MDYVHATTIQFHISLYDFQLNPFVFYHLIILLSTHLATIYNSIHQSLSHLEIDTISIFLYSLHLKTEFFFLIYNIFTIFRYLCIFQVSRNTETPSDALRQTSG</sequence>